<comment type="caution">
    <text evidence="2">The sequence shown here is derived from an EMBL/GenBank/DDBJ whole genome shotgun (WGS) entry which is preliminary data.</text>
</comment>
<keyword evidence="3" id="KW-1185">Reference proteome</keyword>
<dbReference type="Proteomes" id="UP001501094">
    <property type="component" value="Unassembled WGS sequence"/>
</dbReference>
<name>A0ABN2N967_9MICO</name>
<reference evidence="2 3" key="1">
    <citation type="journal article" date="2019" name="Int. J. Syst. Evol. Microbiol.">
        <title>The Global Catalogue of Microorganisms (GCM) 10K type strain sequencing project: providing services to taxonomists for standard genome sequencing and annotation.</title>
        <authorList>
            <consortium name="The Broad Institute Genomics Platform"/>
            <consortium name="The Broad Institute Genome Sequencing Center for Infectious Disease"/>
            <person name="Wu L."/>
            <person name="Ma J."/>
        </authorList>
    </citation>
    <scope>NUCLEOTIDE SEQUENCE [LARGE SCALE GENOMIC DNA]</scope>
    <source>
        <strain evidence="2 3">JCM 14326</strain>
    </source>
</reference>
<dbReference type="EMBL" id="BAAANL010000002">
    <property type="protein sequence ID" value="GAA1856731.1"/>
    <property type="molecule type" value="Genomic_DNA"/>
</dbReference>
<proteinExistence type="predicted"/>
<gene>
    <name evidence="2" type="ORF">GCM10009751_12490</name>
</gene>
<evidence type="ECO:0000259" key="1">
    <source>
        <dbReference type="Pfam" id="PF11716"/>
    </source>
</evidence>
<protein>
    <submittedName>
        <fullName evidence="2">Maleylpyruvate isomerase family mycothiol-dependent enzyme</fullName>
    </submittedName>
</protein>
<dbReference type="Pfam" id="PF11716">
    <property type="entry name" value="MDMPI_N"/>
    <property type="match status" value="1"/>
</dbReference>
<dbReference type="NCBIfam" id="TIGR03083">
    <property type="entry name" value="maleylpyruvate isomerase family mycothiol-dependent enzyme"/>
    <property type="match status" value="1"/>
</dbReference>
<dbReference type="SUPFAM" id="SSF109854">
    <property type="entry name" value="DinB/YfiT-like putative metalloenzymes"/>
    <property type="match status" value="1"/>
</dbReference>
<dbReference type="InterPro" id="IPR017517">
    <property type="entry name" value="Maleyloyr_isom"/>
</dbReference>
<keyword evidence="2" id="KW-0413">Isomerase</keyword>
<dbReference type="GO" id="GO:0016853">
    <property type="term" value="F:isomerase activity"/>
    <property type="evidence" value="ECO:0007669"/>
    <property type="project" value="UniProtKB-KW"/>
</dbReference>
<evidence type="ECO:0000313" key="3">
    <source>
        <dbReference type="Proteomes" id="UP001501094"/>
    </source>
</evidence>
<evidence type="ECO:0000313" key="2">
    <source>
        <dbReference type="EMBL" id="GAA1856731.1"/>
    </source>
</evidence>
<organism evidence="2 3">
    <name type="scientific">Myceligenerans crystallogenes</name>
    <dbReference type="NCBI Taxonomy" id="316335"/>
    <lineage>
        <taxon>Bacteria</taxon>
        <taxon>Bacillati</taxon>
        <taxon>Actinomycetota</taxon>
        <taxon>Actinomycetes</taxon>
        <taxon>Micrococcales</taxon>
        <taxon>Promicromonosporaceae</taxon>
        <taxon>Myceligenerans</taxon>
    </lineage>
</organism>
<feature type="domain" description="Mycothiol-dependent maleylpyruvate isomerase metal-binding" evidence="1">
    <location>
        <begin position="15"/>
        <end position="119"/>
    </location>
</feature>
<dbReference type="InterPro" id="IPR034660">
    <property type="entry name" value="DinB/YfiT-like"/>
</dbReference>
<dbReference type="InterPro" id="IPR024344">
    <property type="entry name" value="MDMPI_metal-binding"/>
</dbReference>
<dbReference type="Gene3D" id="1.20.120.450">
    <property type="entry name" value="dinb family like domain"/>
    <property type="match status" value="1"/>
</dbReference>
<accession>A0ABN2N967</accession>
<sequence length="221" mass="23595">MTVTGMTTTRADGLVAAERRALAADLRGLTGEQWDRPSLCGGWTVADVVAHLGSAMTIGTSGWIRSIVGAGFRPGVHNQRQIERFRRATPGETLDRFARLGAAGGEPVRMPTKDPVPWLGELIVHGEDIRRPLGIERSYPGEALGAVARFYASHDYAVNSRSQVKGLHLVSADVPFEANAGSDALVEGPILALIMTMAGRPSHLGDLTGGGVPELRRRLRA</sequence>